<dbReference type="InterPro" id="IPR023614">
    <property type="entry name" value="Porin_dom_sf"/>
</dbReference>
<dbReference type="EMBL" id="FNXF01000009">
    <property type="protein sequence ID" value="SEH96394.1"/>
    <property type="molecule type" value="Genomic_DNA"/>
</dbReference>
<evidence type="ECO:0000313" key="2">
    <source>
        <dbReference type="EMBL" id="SEH96394.1"/>
    </source>
</evidence>
<dbReference type="SUPFAM" id="SSF56925">
    <property type="entry name" value="OMPA-like"/>
    <property type="match status" value="1"/>
</dbReference>
<dbReference type="InterPro" id="IPR011250">
    <property type="entry name" value="OMP/PagP_B-barrel"/>
</dbReference>
<gene>
    <name evidence="2" type="ORF">SAMN05660691_02435</name>
</gene>
<evidence type="ECO:0000313" key="3">
    <source>
        <dbReference type="Proteomes" id="UP000199371"/>
    </source>
</evidence>
<name>A0A1H6MDX4_9GAMM</name>
<dbReference type="STRING" id="173990.SAMN05660691_02435"/>
<keyword evidence="1" id="KW-0732">Signal</keyword>
<feature type="chain" id="PRO_5011788687" evidence="1">
    <location>
        <begin position="23"/>
        <end position="210"/>
    </location>
</feature>
<dbReference type="Gene3D" id="2.40.160.10">
    <property type="entry name" value="Porin"/>
    <property type="match status" value="1"/>
</dbReference>
<sequence>MKSIIAGLALTALGCSAFTAQANTPNTGWKQAAKSDINWNYVGAGYAKATIKNIGPDDIDLDGYQLNARYLLSDNLYLHASYYDVSGDVGVADIELEASELVVGLGLRQAVAKNIDSFIEAGYVRSEMEVVGFEKRTFNGFQASAGFRYLVIQNLELSAALRYNDSSGSDSSTFGDISARYRVTPMIDLYINYQFDSDASLLGTGVALNF</sequence>
<dbReference type="Proteomes" id="UP000199371">
    <property type="component" value="Unassembled WGS sequence"/>
</dbReference>
<reference evidence="3" key="1">
    <citation type="submission" date="2016-10" db="EMBL/GenBank/DDBJ databases">
        <authorList>
            <person name="Varghese N."/>
            <person name="Submissions S."/>
        </authorList>
    </citation>
    <scope>NUCLEOTIDE SEQUENCE [LARGE SCALE GENOMIC DNA]</scope>
    <source>
        <strain evidence="3">DSM 17616</strain>
    </source>
</reference>
<dbReference type="PROSITE" id="PS51257">
    <property type="entry name" value="PROKAR_LIPOPROTEIN"/>
    <property type="match status" value="1"/>
</dbReference>
<keyword evidence="3" id="KW-1185">Reference proteome</keyword>
<dbReference type="AlphaFoldDB" id="A0A1H6MDX4"/>
<proteinExistence type="predicted"/>
<dbReference type="RefSeq" id="WP_177172225.1">
    <property type="nucleotide sequence ID" value="NZ_FNXF01000009.1"/>
</dbReference>
<accession>A0A1H6MDX4</accession>
<protein>
    <submittedName>
        <fullName evidence="2">Outer membrane protein beta-barrel domain-containing protein</fullName>
    </submittedName>
</protein>
<feature type="signal peptide" evidence="1">
    <location>
        <begin position="1"/>
        <end position="22"/>
    </location>
</feature>
<evidence type="ECO:0000256" key="1">
    <source>
        <dbReference type="SAM" id="SignalP"/>
    </source>
</evidence>
<organism evidence="2 3">
    <name type="scientific">Rheinheimera pacifica</name>
    <dbReference type="NCBI Taxonomy" id="173990"/>
    <lineage>
        <taxon>Bacteria</taxon>
        <taxon>Pseudomonadati</taxon>
        <taxon>Pseudomonadota</taxon>
        <taxon>Gammaproteobacteria</taxon>
        <taxon>Chromatiales</taxon>
        <taxon>Chromatiaceae</taxon>
        <taxon>Rheinheimera</taxon>
    </lineage>
</organism>